<accession>G4TMZ7</accession>
<dbReference type="EMBL" id="CAFZ01000178">
    <property type="protein sequence ID" value="CCA72690.1"/>
    <property type="molecule type" value="Genomic_DNA"/>
</dbReference>
<organism evidence="1 2">
    <name type="scientific">Serendipita indica (strain DSM 11827)</name>
    <name type="common">Root endophyte fungus</name>
    <name type="synonym">Piriformospora indica</name>
    <dbReference type="NCBI Taxonomy" id="1109443"/>
    <lineage>
        <taxon>Eukaryota</taxon>
        <taxon>Fungi</taxon>
        <taxon>Dikarya</taxon>
        <taxon>Basidiomycota</taxon>
        <taxon>Agaricomycotina</taxon>
        <taxon>Agaricomycetes</taxon>
        <taxon>Sebacinales</taxon>
        <taxon>Serendipitaceae</taxon>
        <taxon>Serendipita</taxon>
    </lineage>
</organism>
<proteinExistence type="predicted"/>
<dbReference type="AlphaFoldDB" id="G4TMZ7"/>
<sequence length="162" mass="18270">MSLGPEHHGILAQCQHRASLLLSILADHPMTPRPSPHGHERISVGLLCKGLGPDLPPPSLKRSLQWQIHRQPLIHHHLRTQKQLKNHQRRMESHQHSPIRRGHATIERMAGVVALGVDFSQGLKGAPTVTSKTGLRATHDRARDHFKYEVSSSWAVAKFLYY</sequence>
<protein>
    <submittedName>
        <fullName evidence="1">Uncharacterized protein</fullName>
    </submittedName>
</protein>
<evidence type="ECO:0000313" key="2">
    <source>
        <dbReference type="Proteomes" id="UP000007148"/>
    </source>
</evidence>
<gene>
    <name evidence="1" type="ORF">PIIN_06627</name>
</gene>
<evidence type="ECO:0000313" key="1">
    <source>
        <dbReference type="EMBL" id="CCA72690.1"/>
    </source>
</evidence>
<name>G4TMZ7_SERID</name>
<keyword evidence="2" id="KW-1185">Reference proteome</keyword>
<reference evidence="1 2" key="1">
    <citation type="journal article" date="2011" name="PLoS Pathog.">
        <title>Endophytic Life Strategies Decoded by Genome and Transcriptome Analyses of the Mutualistic Root Symbiont Piriformospora indica.</title>
        <authorList>
            <person name="Zuccaro A."/>
            <person name="Lahrmann U."/>
            <person name="Guldener U."/>
            <person name="Langen G."/>
            <person name="Pfiffi S."/>
            <person name="Biedenkopf D."/>
            <person name="Wong P."/>
            <person name="Samans B."/>
            <person name="Grimm C."/>
            <person name="Basiewicz M."/>
            <person name="Murat C."/>
            <person name="Martin F."/>
            <person name="Kogel K.H."/>
        </authorList>
    </citation>
    <scope>NUCLEOTIDE SEQUENCE [LARGE SCALE GENOMIC DNA]</scope>
    <source>
        <strain evidence="1 2">DSM 11827</strain>
    </source>
</reference>
<dbReference type="Proteomes" id="UP000007148">
    <property type="component" value="Unassembled WGS sequence"/>
</dbReference>
<comment type="caution">
    <text evidence="1">The sequence shown here is derived from an EMBL/GenBank/DDBJ whole genome shotgun (WGS) entry which is preliminary data.</text>
</comment>
<dbReference type="HOGENOM" id="CLU_1636057_0_0_1"/>
<dbReference type="InParanoid" id="G4TMZ7"/>